<dbReference type="EMBL" id="CP028901">
    <property type="protein sequence ID" value="AWB35280.1"/>
    <property type="molecule type" value="Genomic_DNA"/>
</dbReference>
<dbReference type="AlphaFoldDB" id="A0A2R4XNA2"/>
<feature type="domain" description="Acyl-CoA dehydrogenase/oxidase C-terminal" evidence="6">
    <location>
        <begin position="231"/>
        <end position="393"/>
    </location>
</feature>
<dbReference type="InterPro" id="IPR006091">
    <property type="entry name" value="Acyl-CoA_Oxase/DH_mid-dom"/>
</dbReference>
<dbReference type="GO" id="GO:0005886">
    <property type="term" value="C:plasma membrane"/>
    <property type="evidence" value="ECO:0007669"/>
    <property type="project" value="TreeGrafter"/>
</dbReference>
<keyword evidence="3" id="KW-0285">Flavoprotein</keyword>
<dbReference type="PANTHER" id="PTHR43292">
    <property type="entry name" value="ACYL-COA DEHYDROGENASE"/>
    <property type="match status" value="1"/>
</dbReference>
<dbReference type="InterPro" id="IPR036250">
    <property type="entry name" value="AcylCo_DH-like_C"/>
</dbReference>
<proteinExistence type="inferred from homology"/>
<dbReference type="InterPro" id="IPR013786">
    <property type="entry name" value="AcylCoA_DH/ox_N"/>
</dbReference>
<evidence type="ECO:0000259" key="7">
    <source>
        <dbReference type="Pfam" id="PF02770"/>
    </source>
</evidence>
<dbReference type="GO" id="GO:0016627">
    <property type="term" value="F:oxidoreductase activity, acting on the CH-CH group of donors"/>
    <property type="evidence" value="ECO:0007669"/>
    <property type="project" value="InterPro"/>
</dbReference>
<evidence type="ECO:0000259" key="6">
    <source>
        <dbReference type="Pfam" id="PF00441"/>
    </source>
</evidence>
<evidence type="ECO:0000256" key="5">
    <source>
        <dbReference type="ARBA" id="ARBA00023002"/>
    </source>
</evidence>
<dbReference type="PANTHER" id="PTHR43292:SF3">
    <property type="entry name" value="ACYL-COA DEHYDROGENASE FADE29"/>
    <property type="match status" value="1"/>
</dbReference>
<dbReference type="OrthoDB" id="9770681at2"/>
<evidence type="ECO:0000256" key="3">
    <source>
        <dbReference type="ARBA" id="ARBA00022630"/>
    </source>
</evidence>
<comment type="cofactor">
    <cofactor evidence="1">
        <name>FAD</name>
        <dbReference type="ChEBI" id="CHEBI:57692"/>
    </cofactor>
</comment>
<keyword evidence="4" id="KW-0274">FAD</keyword>
<dbReference type="Pfam" id="PF02770">
    <property type="entry name" value="Acyl-CoA_dh_M"/>
    <property type="match status" value="1"/>
</dbReference>
<dbReference type="Proteomes" id="UP000244571">
    <property type="component" value="Chromosome"/>
</dbReference>
<evidence type="ECO:0000313" key="10">
    <source>
        <dbReference type="Proteomes" id="UP000244571"/>
    </source>
</evidence>
<dbReference type="SUPFAM" id="SSF47203">
    <property type="entry name" value="Acyl-CoA dehydrogenase C-terminal domain-like"/>
    <property type="match status" value="1"/>
</dbReference>
<dbReference type="InterPro" id="IPR052161">
    <property type="entry name" value="Mycobact_Acyl-CoA_DH"/>
</dbReference>
<dbReference type="InterPro" id="IPR046373">
    <property type="entry name" value="Acyl-CoA_Oxase/DH_mid-dom_sf"/>
</dbReference>
<organism evidence="9 10">
    <name type="scientific">Orrella marina</name>
    <dbReference type="NCBI Taxonomy" id="2163011"/>
    <lineage>
        <taxon>Bacteria</taxon>
        <taxon>Pseudomonadati</taxon>
        <taxon>Pseudomonadota</taxon>
        <taxon>Betaproteobacteria</taxon>
        <taxon>Burkholderiales</taxon>
        <taxon>Alcaligenaceae</taxon>
        <taxon>Orrella</taxon>
    </lineage>
</organism>
<dbReference type="Pfam" id="PF00441">
    <property type="entry name" value="Acyl-CoA_dh_1"/>
    <property type="match status" value="1"/>
</dbReference>
<feature type="domain" description="Acyl-CoA oxidase/dehydrogenase middle" evidence="7">
    <location>
        <begin position="125"/>
        <end position="216"/>
    </location>
</feature>
<dbReference type="FunFam" id="2.40.110.10:FF:000011">
    <property type="entry name" value="Acyl-CoA dehydrogenase FadE34"/>
    <property type="match status" value="1"/>
</dbReference>
<keyword evidence="10" id="KW-1185">Reference proteome</keyword>
<keyword evidence="5" id="KW-0560">Oxidoreductase</keyword>
<accession>A0A2R4XNA2</accession>
<comment type="similarity">
    <text evidence="2">Belongs to the acyl-CoA dehydrogenase family.</text>
</comment>
<dbReference type="InterPro" id="IPR009075">
    <property type="entry name" value="AcylCo_DH/oxidase_C"/>
</dbReference>
<evidence type="ECO:0000256" key="4">
    <source>
        <dbReference type="ARBA" id="ARBA00022827"/>
    </source>
</evidence>
<evidence type="ECO:0000256" key="2">
    <source>
        <dbReference type="ARBA" id="ARBA00009347"/>
    </source>
</evidence>
<evidence type="ECO:0000256" key="1">
    <source>
        <dbReference type="ARBA" id="ARBA00001974"/>
    </source>
</evidence>
<dbReference type="Gene3D" id="1.20.140.10">
    <property type="entry name" value="Butyryl-CoA Dehydrogenase, subunit A, domain 3"/>
    <property type="match status" value="1"/>
</dbReference>
<dbReference type="KEGG" id="boz:DBV39_17780"/>
<dbReference type="InterPro" id="IPR009100">
    <property type="entry name" value="AcylCoA_DH/oxidase_NM_dom_sf"/>
</dbReference>
<sequence>MDLTWTEEEAAFRQEVRAFTEKNLPSDIREKQMHHQRLAKDDYIRWHRILAAHGWGAPTWPKEFGGTGWSAIQRLIFEIETFKAGAPRLLSFGLSMIGPVLMKYGNEAQKSYYLPRIIQMDDWWCQGYSEPGSGSDLASLKTRAERVGDKYIINGQKTWTTLAHHADHMFCLARTDSAVKPQRGISMILIDMRQPGVTVRPIKTLDGGAEVNEVWLENVEAPVENLVGEENQGWTIAKYLLGHERTGIAGIGHCHRELMILKKMVKAAMNSGKSMSMDSRMMDKVNQIEAQVLGLEMLLLRVAADSTAGPGPQASILKIRGSELQQDLARLQMEVAAMESWPYDPAWMRAENDFHGPGDEFDLGGGATYFDMRKTTIYGGTTEVQKGIIVKHIIGV</sequence>
<name>A0A2R4XNA2_9BURK</name>
<evidence type="ECO:0000313" key="9">
    <source>
        <dbReference type="EMBL" id="AWB35280.1"/>
    </source>
</evidence>
<dbReference type="GO" id="GO:0050660">
    <property type="term" value="F:flavin adenine dinucleotide binding"/>
    <property type="evidence" value="ECO:0007669"/>
    <property type="project" value="InterPro"/>
</dbReference>
<evidence type="ECO:0000259" key="8">
    <source>
        <dbReference type="Pfam" id="PF02771"/>
    </source>
</evidence>
<dbReference type="Pfam" id="PF02771">
    <property type="entry name" value="Acyl-CoA_dh_N"/>
    <property type="match status" value="1"/>
</dbReference>
<feature type="domain" description="Acyl-CoA dehydrogenase/oxidase N-terminal" evidence="8">
    <location>
        <begin position="6"/>
        <end position="120"/>
    </location>
</feature>
<reference evidence="9 10" key="1">
    <citation type="submission" date="2018-04" db="EMBL/GenBank/DDBJ databases">
        <title>Bordetella sp. HZ20 isolated from seawater.</title>
        <authorList>
            <person name="Sun C."/>
        </authorList>
    </citation>
    <scope>NUCLEOTIDE SEQUENCE [LARGE SCALE GENOMIC DNA]</scope>
    <source>
        <strain evidence="9 10">HZ20</strain>
    </source>
</reference>
<dbReference type="RefSeq" id="WP_108622710.1">
    <property type="nucleotide sequence ID" value="NZ_CP028901.1"/>
</dbReference>
<dbReference type="Gene3D" id="2.40.110.10">
    <property type="entry name" value="Butyryl-CoA Dehydrogenase, subunit A, domain 2"/>
    <property type="match status" value="1"/>
</dbReference>
<protein>
    <submittedName>
        <fullName evidence="9">Pimeloyl-CoA dehydrogenase large subunit</fullName>
    </submittedName>
</protein>
<dbReference type="InterPro" id="IPR037069">
    <property type="entry name" value="AcylCoA_DH/ox_N_sf"/>
</dbReference>
<gene>
    <name evidence="9" type="ORF">DBV39_17780</name>
</gene>
<dbReference type="Gene3D" id="1.10.540.10">
    <property type="entry name" value="Acyl-CoA dehydrogenase/oxidase, N-terminal domain"/>
    <property type="match status" value="1"/>
</dbReference>
<dbReference type="SUPFAM" id="SSF56645">
    <property type="entry name" value="Acyl-CoA dehydrogenase NM domain-like"/>
    <property type="match status" value="1"/>
</dbReference>